<dbReference type="SUPFAM" id="SSF53850">
    <property type="entry name" value="Periplasmic binding protein-like II"/>
    <property type="match status" value="1"/>
</dbReference>
<name>A0AAW7Y8E6_9GAMM</name>
<dbReference type="Gene3D" id="3.40.190.290">
    <property type="match status" value="1"/>
</dbReference>
<protein>
    <submittedName>
        <fullName evidence="6">LysR family transcriptional regulator</fullName>
    </submittedName>
</protein>
<feature type="domain" description="HTH lysR-type" evidence="5">
    <location>
        <begin position="1"/>
        <end position="58"/>
    </location>
</feature>
<comment type="similarity">
    <text evidence="1">Belongs to the LysR transcriptional regulatory family.</text>
</comment>
<evidence type="ECO:0000313" key="6">
    <source>
        <dbReference type="EMBL" id="MDO6543034.1"/>
    </source>
</evidence>
<dbReference type="InterPro" id="IPR000847">
    <property type="entry name" value="LysR_HTH_N"/>
</dbReference>
<dbReference type="PANTHER" id="PTHR30126:SF91">
    <property type="entry name" value="LYSR FAMILY TRANSCRIPTIONAL REGULATOR"/>
    <property type="match status" value="1"/>
</dbReference>
<dbReference type="InterPro" id="IPR036388">
    <property type="entry name" value="WH-like_DNA-bd_sf"/>
</dbReference>
<evidence type="ECO:0000313" key="7">
    <source>
        <dbReference type="Proteomes" id="UP001170624"/>
    </source>
</evidence>
<dbReference type="AlphaFoldDB" id="A0AAW7Y8E6"/>
<accession>A0AAW7Y8E6</accession>
<dbReference type="RefSeq" id="WP_261857191.1">
    <property type="nucleotide sequence ID" value="NZ_AP024850.1"/>
</dbReference>
<organism evidence="6 7">
    <name type="scientific">Photobacterium sanguinicancri</name>
    <dbReference type="NCBI Taxonomy" id="875932"/>
    <lineage>
        <taxon>Bacteria</taxon>
        <taxon>Pseudomonadati</taxon>
        <taxon>Pseudomonadota</taxon>
        <taxon>Gammaproteobacteria</taxon>
        <taxon>Vibrionales</taxon>
        <taxon>Vibrionaceae</taxon>
        <taxon>Photobacterium</taxon>
    </lineage>
</organism>
<dbReference type="Pfam" id="PF03466">
    <property type="entry name" value="LysR_substrate"/>
    <property type="match status" value="1"/>
</dbReference>
<dbReference type="Pfam" id="PF00126">
    <property type="entry name" value="HTH_1"/>
    <property type="match status" value="1"/>
</dbReference>
<evidence type="ECO:0000259" key="5">
    <source>
        <dbReference type="PROSITE" id="PS50931"/>
    </source>
</evidence>
<evidence type="ECO:0000256" key="1">
    <source>
        <dbReference type="ARBA" id="ARBA00009437"/>
    </source>
</evidence>
<dbReference type="CDD" id="cd05466">
    <property type="entry name" value="PBP2_LTTR_substrate"/>
    <property type="match status" value="1"/>
</dbReference>
<dbReference type="InterPro" id="IPR005119">
    <property type="entry name" value="LysR_subst-bd"/>
</dbReference>
<dbReference type="GO" id="GO:0003700">
    <property type="term" value="F:DNA-binding transcription factor activity"/>
    <property type="evidence" value="ECO:0007669"/>
    <property type="project" value="InterPro"/>
</dbReference>
<comment type="caution">
    <text evidence="6">The sequence shown here is derived from an EMBL/GenBank/DDBJ whole genome shotgun (WGS) entry which is preliminary data.</text>
</comment>
<dbReference type="InterPro" id="IPR036390">
    <property type="entry name" value="WH_DNA-bd_sf"/>
</dbReference>
<evidence type="ECO:0000256" key="3">
    <source>
        <dbReference type="ARBA" id="ARBA00023125"/>
    </source>
</evidence>
<dbReference type="GO" id="GO:0000976">
    <property type="term" value="F:transcription cis-regulatory region binding"/>
    <property type="evidence" value="ECO:0007669"/>
    <property type="project" value="TreeGrafter"/>
</dbReference>
<proteinExistence type="inferred from homology"/>
<dbReference type="EMBL" id="JAUOPU010000009">
    <property type="protein sequence ID" value="MDO6543034.1"/>
    <property type="molecule type" value="Genomic_DNA"/>
</dbReference>
<dbReference type="Proteomes" id="UP001170624">
    <property type="component" value="Unassembled WGS sequence"/>
</dbReference>
<evidence type="ECO:0000256" key="2">
    <source>
        <dbReference type="ARBA" id="ARBA00023015"/>
    </source>
</evidence>
<dbReference type="PROSITE" id="PS50931">
    <property type="entry name" value="HTH_LYSR"/>
    <property type="match status" value="1"/>
</dbReference>
<evidence type="ECO:0000256" key="4">
    <source>
        <dbReference type="ARBA" id="ARBA00023163"/>
    </source>
</evidence>
<keyword evidence="4" id="KW-0804">Transcription</keyword>
<sequence length="293" mass="32533">MNLEQLSAFVAAADTGSFSAAGRLVKKTPAAISQLIANLEIDFNLSLFDRTGRYPSLTSEGLSLYDYAKRIVDLSADMERKVASYHKQQEDLVTIGIEGCISHFVIPNLLTSFSKHFPEVRLKVTNLDSNLLRRAVSEGSIDIGIGFWDMKENLDYQSYTLKPIDTTVVVSPKHALAGKRVTFDELCHQRQLLLPVNRSYDSAILSVNRWEMDNLPDLVAGVEAGMGWSALPYICVQDAIKNGTLVELRDVDFGRSTEAIYIEMMSSKMTPPGPATCWLKDTISEMSLNAENE</sequence>
<keyword evidence="2" id="KW-0805">Transcription regulation</keyword>
<reference evidence="6" key="1">
    <citation type="submission" date="2023-07" db="EMBL/GenBank/DDBJ databases">
        <title>Genome content predicts the carbon catabolic preferences of heterotrophic bacteria.</title>
        <authorList>
            <person name="Gralka M."/>
        </authorList>
    </citation>
    <scope>NUCLEOTIDE SEQUENCE</scope>
    <source>
        <strain evidence="6">G2M05</strain>
    </source>
</reference>
<dbReference type="SUPFAM" id="SSF46785">
    <property type="entry name" value="Winged helix' DNA-binding domain"/>
    <property type="match status" value="1"/>
</dbReference>
<dbReference type="Gene3D" id="1.10.10.10">
    <property type="entry name" value="Winged helix-like DNA-binding domain superfamily/Winged helix DNA-binding domain"/>
    <property type="match status" value="1"/>
</dbReference>
<dbReference type="PANTHER" id="PTHR30126">
    <property type="entry name" value="HTH-TYPE TRANSCRIPTIONAL REGULATOR"/>
    <property type="match status" value="1"/>
</dbReference>
<gene>
    <name evidence="6" type="ORF">Q4568_10860</name>
</gene>
<keyword evidence="3" id="KW-0238">DNA-binding</keyword>